<protein>
    <submittedName>
        <fullName evidence="1">Uncharacterized protein</fullName>
    </submittedName>
</protein>
<dbReference type="AlphaFoldDB" id="A0A023B162"/>
<dbReference type="GeneID" id="22914788"/>
<gene>
    <name evidence="1" type="ORF">GNI_135060</name>
</gene>
<comment type="caution">
    <text evidence="1">The sequence shown here is derived from an EMBL/GenBank/DDBJ whole genome shotgun (WGS) entry which is preliminary data.</text>
</comment>
<dbReference type="EMBL" id="AFNH02001000">
    <property type="protein sequence ID" value="EZG46108.1"/>
    <property type="molecule type" value="Genomic_DNA"/>
</dbReference>
<dbReference type="VEuPathDB" id="CryptoDB:GNI_135060"/>
<organism evidence="1 2">
    <name type="scientific">Gregarina niphandrodes</name>
    <name type="common">Septate eugregarine</name>
    <dbReference type="NCBI Taxonomy" id="110365"/>
    <lineage>
        <taxon>Eukaryota</taxon>
        <taxon>Sar</taxon>
        <taxon>Alveolata</taxon>
        <taxon>Apicomplexa</taxon>
        <taxon>Conoidasida</taxon>
        <taxon>Gregarinasina</taxon>
        <taxon>Eugregarinorida</taxon>
        <taxon>Gregarinidae</taxon>
        <taxon>Gregarina</taxon>
    </lineage>
</organism>
<dbReference type="Proteomes" id="UP000019763">
    <property type="component" value="Unassembled WGS sequence"/>
</dbReference>
<dbReference type="RefSeq" id="XP_011132364.1">
    <property type="nucleotide sequence ID" value="XM_011134062.1"/>
</dbReference>
<reference evidence="1" key="1">
    <citation type="submission" date="2013-12" db="EMBL/GenBank/DDBJ databases">
        <authorList>
            <person name="Omoto C.K."/>
            <person name="Sibley D."/>
            <person name="Venepally P."/>
            <person name="Hadjithomas M."/>
            <person name="Karamycheva S."/>
            <person name="Brunk B."/>
            <person name="Roos D."/>
            <person name="Caler E."/>
            <person name="Lorenzi H."/>
        </authorList>
    </citation>
    <scope>NUCLEOTIDE SEQUENCE</scope>
</reference>
<name>A0A023B162_GRENI</name>
<proteinExistence type="predicted"/>
<keyword evidence="2" id="KW-1185">Reference proteome</keyword>
<evidence type="ECO:0000313" key="2">
    <source>
        <dbReference type="Proteomes" id="UP000019763"/>
    </source>
</evidence>
<accession>A0A023B162</accession>
<evidence type="ECO:0000313" key="1">
    <source>
        <dbReference type="EMBL" id="EZG46108.1"/>
    </source>
</evidence>
<sequence>MTAAEGFEELVSETTKAVSKTTKIYKDVKRQLLNWRKYTFRHTDVGDQEMELILAHVCACKRKTLKTCDSATLLTLVLTFINNIPLRRYTCDFGKGKWESVKSSNHEFDCRLMLGEYNCFWRIQPYLMELKWRAGSMLEYVGVHKSLPNFNASWNPRSEATVELTVNSEICSSLSHCVNGQRLSAEAGSVLLPPCHERIMSLLDALPFDYFDIIAVLVRLHEVKKDVDSGQGQDEVMPWLGLKVLCTGEELLKRVLGPNIDDSEGCERFRRLFDGNKIVEVTVPGVEGACLAVDPEYTSGSWEESPHNEVVIPDLGSKGIRCSMFTYILRNILRRYENGLFCVNSGLRLCSSSQDHDDELVNDTLQDITSLLSSLECVSITEIERMTVLRGLMGSHELLSRDVLPSPNVHCTLAQLGIRIDSEKDWLDKPVEWQTYAKHAVLISILRELQQKGIRSVALHSTKEMSDDPTDPHPYLDVTAYVRTQKAGFLDALGRQNERQQKDGNTQRKLVVRIWLRVGRIDPSPKENWVVNGRWMPPPDRQLVAYDSASQSWNAYLDSVIPNRSFIRRHHYLPSLARDVEVWRHRCPAFDAGLKLMKLWLVENYLNLSDDWVISLLICGLIYQEYQHYYAPVQDVVRTAVAGREFNHLRYVSANEIVCRAILLIAHHDSDKVLPLPLANDSGKPHNPAKPLLNPVPNNGQDYQMVLGKCFDIAAKVSTKPAMYMVAAFDPRGVLVASPDHVVTMHLRALAKKCSGLIQGYNNLARTLSACRSEFRKYVKAAVVFKSPTTLSGDRDAGLKNKYKNVVKKSSAVPVDETFTQIEIMAEAIRDIEAIFKQGGGYSIVYKAKSPYPLILLVIDSLTLGHSSPRKKRRNDLDQVCDLVQQSFNDLVEYVLSDKESLSTILAAL</sequence>